<dbReference type="InterPro" id="IPR056920">
    <property type="entry name" value="PRTase-CE"/>
</dbReference>
<evidence type="ECO:0000313" key="2">
    <source>
        <dbReference type="EMBL" id="NNV21971.1"/>
    </source>
</evidence>
<feature type="domain" description="PRTase-CE" evidence="1">
    <location>
        <begin position="54"/>
        <end position="365"/>
    </location>
</feature>
<reference evidence="2 3" key="1">
    <citation type="submission" date="2018-11" db="EMBL/GenBank/DDBJ databases">
        <title>Genome sequencing and analysis.</title>
        <authorList>
            <person name="Huang Y.-T."/>
        </authorList>
    </citation>
    <scope>NUCLEOTIDE SEQUENCE [LARGE SCALE GENOMIC DNA]</scope>
    <source>
        <strain evidence="2 3">SHIN</strain>
    </source>
</reference>
<protein>
    <recommendedName>
        <fullName evidence="1">PRTase-CE domain-containing protein</fullName>
    </recommendedName>
</protein>
<comment type="caution">
    <text evidence="2">The sequence shown here is derived from an EMBL/GenBank/DDBJ whole genome shotgun (WGS) entry which is preliminary data.</text>
</comment>
<evidence type="ECO:0000259" key="1">
    <source>
        <dbReference type="Pfam" id="PF24390"/>
    </source>
</evidence>
<dbReference type="EMBL" id="PKQI01000003">
    <property type="protein sequence ID" value="NNV21971.1"/>
    <property type="molecule type" value="Genomic_DNA"/>
</dbReference>
<dbReference type="AlphaFoldDB" id="A0A7Y3WY72"/>
<accession>A0A7Y3WY72</accession>
<gene>
    <name evidence="2" type="ORF">EHE22_16250</name>
</gene>
<dbReference type="RefSeq" id="WP_094543780.1">
    <property type="nucleotide sequence ID" value="NZ_CAXURC020000001.1"/>
</dbReference>
<dbReference type="Proteomes" id="UP000526233">
    <property type="component" value="Unassembled WGS sequence"/>
</dbReference>
<proteinExistence type="predicted"/>
<dbReference type="Pfam" id="PF24390">
    <property type="entry name" value="PRTase-CE"/>
    <property type="match status" value="1"/>
</dbReference>
<organism evidence="2 3">
    <name type="scientific">Brucella pseudogrignonensis</name>
    <dbReference type="NCBI Taxonomy" id="419475"/>
    <lineage>
        <taxon>Bacteria</taxon>
        <taxon>Pseudomonadati</taxon>
        <taxon>Pseudomonadota</taxon>
        <taxon>Alphaproteobacteria</taxon>
        <taxon>Hyphomicrobiales</taxon>
        <taxon>Brucellaceae</taxon>
        <taxon>Brucella/Ochrobactrum group</taxon>
        <taxon>Brucella</taxon>
    </lineage>
</organism>
<evidence type="ECO:0000313" key="3">
    <source>
        <dbReference type="Proteomes" id="UP000526233"/>
    </source>
</evidence>
<sequence length="370" mass="42624">MISTLGLNLIAELMQWDNDEATSEYGWLQLMSSVKYDGYADFRAGVRFFESLATWLRQFAQADRKTAYDFVRRRLVYISAAEMQRVIEIFVPETVTPFLRRAAAIDAGIKPYEVWGRKEGVEAFNRVLRRSLFIGLSDGSRIDVLRRANAGRLSQEQIVPMMNISREKWEDLGKELRNEQGDEARFDNVYLIDDFTASGTTFIREVNGKWKGKLKKFNDMICEARKHESFPIAEGYKLHIHHYVSTDQARAALTERVAHASTNWDEKSFADVDITEGCLLPTQLKLTHPADTSMLKLCESYYDDQLYNRLKKHCDEAGQSHMKFGYADCAIPLVLEHNTPNNSLSILWAETSGRHGHPMEPLFRRRDRHG</sequence>
<name>A0A7Y3WY72_9HYPH</name>